<protein>
    <submittedName>
        <fullName evidence="4">DUF5117 domain-containing protein</fullName>
    </submittedName>
</protein>
<name>A0A437J5G5_9SPHN</name>
<evidence type="ECO:0000256" key="1">
    <source>
        <dbReference type="SAM" id="MobiDB-lite"/>
    </source>
</evidence>
<dbReference type="PANTHER" id="PTHR38478:SF1">
    <property type="entry name" value="ZINC DEPENDENT METALLOPROTEASE DOMAIN LIPOPROTEIN"/>
    <property type="match status" value="1"/>
</dbReference>
<comment type="caution">
    <text evidence="4">The sequence shown here is derived from an EMBL/GenBank/DDBJ whole genome shotgun (WGS) entry which is preliminary data.</text>
</comment>
<dbReference type="EMBL" id="RZUL01000004">
    <property type="protein sequence ID" value="RVT40178.1"/>
    <property type="molecule type" value="Genomic_DNA"/>
</dbReference>
<dbReference type="InterPro" id="IPR024079">
    <property type="entry name" value="MetalloPept_cat_dom_sf"/>
</dbReference>
<keyword evidence="5" id="KW-1185">Reference proteome</keyword>
<dbReference type="PANTHER" id="PTHR38478">
    <property type="entry name" value="PEPTIDASE M1A AND M12B"/>
    <property type="match status" value="1"/>
</dbReference>
<dbReference type="InterPro" id="IPR033413">
    <property type="entry name" value="DUF5117"/>
</dbReference>
<sequence>MRFKGATGWATGQEAGMRQKARIAAGVAVMALAMGALPISVAVAAPAVATNAAKMDGFIPFTFDAAKGRLLMDIPLFDSDVLYYVSAASGGGSVELPFDRGIMVSAVIHFKRVGGKVLVVQQNMDYRSLEGDAAHRQGVADSFPTSVLAALPIETESGGRVTVDATSLFMRDAANIEAGLKRTNQGNFRFDEKRSSFYPARMKAFPENTEIETVATFAGDAPGALVRNVTPDAKSMTLRIHHSFLKAPTGYVPRVGDPRIGVSTLQFHDFSKPVNQGPETEWVTRWRLEKKDPSAAMSEPVKPIVFYFDPAIPEPIRTAMKEGTLWWNKAYEAAGFKDAIRAVDAPADMDPMDIRYAYVLWINRDERGFSSGGTYRDPRTGEILGSKTRMDTHRIRTIGNYWDAYAGGLPGDGSGVTVADPSLLTAGAMADMPAGQRDMILLRQALLTAHELGHALGFGHNFASSLNDRASVMEYPTPRVAVKDGKLDLSQSFMPAIGAYDVFMARYGSTVFPPGQEKAGLEAIIAEMRAAGILYVPQTDPRWTWYDDRATPTENLKEAYAARAIMLANYGPDMLLPGEPVGSLRNARLWMAYLHHRYAIESGTKYIGGQYTNITVKGEAMPATAFIPGAMQREVLGLLLDAIDPKAMAIPESLQAQLTPDPGNNLEDLSTDPVFDPLRAARILAAQVLEPLFAPDRAARMVALATRQSDAVTLPEMVDAVMAKTWNASDSSVADKALRRVSQRVALEAMMILGASGETAPEARAYALDRLAALAESLKSRKDGDPLTAAHYRQSARDIARYLEDPVAHAPKSATSPWGGAPRSRFPMPPGPPLG</sequence>
<gene>
    <name evidence="4" type="ORF">ENE74_12585</name>
</gene>
<dbReference type="CDD" id="cd04276">
    <property type="entry name" value="ZnMc_MMP_like_2"/>
    <property type="match status" value="1"/>
</dbReference>
<dbReference type="Pfam" id="PF16313">
    <property type="entry name" value="DUF4953"/>
    <property type="match status" value="1"/>
</dbReference>
<feature type="domain" description="DUF5117" evidence="3">
    <location>
        <begin position="105"/>
        <end position="291"/>
    </location>
</feature>
<dbReference type="Gene3D" id="3.40.390.10">
    <property type="entry name" value="Collagenase (Catalytic Domain)"/>
    <property type="match status" value="1"/>
</dbReference>
<dbReference type="SUPFAM" id="SSF55486">
    <property type="entry name" value="Metalloproteases ('zincins'), catalytic domain"/>
    <property type="match status" value="1"/>
</dbReference>
<reference evidence="4 5" key="1">
    <citation type="submission" date="2019-01" db="EMBL/GenBank/DDBJ databases">
        <authorList>
            <person name="Chen W.-M."/>
        </authorList>
    </citation>
    <scope>NUCLEOTIDE SEQUENCE [LARGE SCALE GENOMIC DNA]</scope>
    <source>
        <strain evidence="4 5">TLA-22</strain>
    </source>
</reference>
<evidence type="ECO:0000313" key="4">
    <source>
        <dbReference type="EMBL" id="RVT40178.1"/>
    </source>
</evidence>
<proteinExistence type="predicted"/>
<dbReference type="AlphaFoldDB" id="A0A437J5G5"/>
<evidence type="ECO:0000259" key="2">
    <source>
        <dbReference type="Pfam" id="PF16313"/>
    </source>
</evidence>
<dbReference type="GO" id="GO:0008237">
    <property type="term" value="F:metallopeptidase activity"/>
    <property type="evidence" value="ECO:0007669"/>
    <property type="project" value="InterPro"/>
</dbReference>
<feature type="region of interest" description="Disordered" evidence="1">
    <location>
        <begin position="803"/>
        <end position="835"/>
    </location>
</feature>
<dbReference type="Proteomes" id="UP000282977">
    <property type="component" value="Unassembled WGS sequence"/>
</dbReference>
<feature type="domain" description="EcxA zinc-binding" evidence="2">
    <location>
        <begin position="443"/>
        <end position="729"/>
    </location>
</feature>
<evidence type="ECO:0000313" key="5">
    <source>
        <dbReference type="Proteomes" id="UP000282977"/>
    </source>
</evidence>
<dbReference type="InterPro" id="IPR034032">
    <property type="entry name" value="Zn_MMP-like_bac"/>
</dbReference>
<dbReference type="OrthoDB" id="9776599at2"/>
<dbReference type="InterPro" id="IPR032534">
    <property type="entry name" value="EcxA_zinc-bd"/>
</dbReference>
<dbReference type="Pfam" id="PF17148">
    <property type="entry name" value="DUF5117"/>
    <property type="match status" value="1"/>
</dbReference>
<dbReference type="RefSeq" id="WP_127691277.1">
    <property type="nucleotide sequence ID" value="NZ_RZUL01000004.1"/>
</dbReference>
<evidence type="ECO:0000259" key="3">
    <source>
        <dbReference type="Pfam" id="PF17148"/>
    </source>
</evidence>
<accession>A0A437J5G5</accession>
<organism evidence="4 5">
    <name type="scientific">Sphingobium algorifonticola</name>
    <dbReference type="NCBI Taxonomy" id="2008318"/>
    <lineage>
        <taxon>Bacteria</taxon>
        <taxon>Pseudomonadati</taxon>
        <taxon>Pseudomonadota</taxon>
        <taxon>Alphaproteobacteria</taxon>
        <taxon>Sphingomonadales</taxon>
        <taxon>Sphingomonadaceae</taxon>
        <taxon>Sphingobium</taxon>
    </lineage>
</organism>